<evidence type="ECO:0000256" key="1">
    <source>
        <dbReference type="SAM" id="MobiDB-lite"/>
    </source>
</evidence>
<dbReference type="AlphaFoldDB" id="A0A645A9H7"/>
<feature type="compositionally biased region" description="Basic and acidic residues" evidence="1">
    <location>
        <begin position="100"/>
        <end position="111"/>
    </location>
</feature>
<reference evidence="2" key="1">
    <citation type="submission" date="2019-08" db="EMBL/GenBank/DDBJ databases">
        <authorList>
            <person name="Kucharzyk K."/>
            <person name="Murdoch R.W."/>
            <person name="Higgins S."/>
            <person name="Loffler F."/>
        </authorList>
    </citation>
    <scope>NUCLEOTIDE SEQUENCE</scope>
</reference>
<gene>
    <name evidence="2" type="ORF">SDC9_96286</name>
</gene>
<evidence type="ECO:0000313" key="2">
    <source>
        <dbReference type="EMBL" id="MPM49556.1"/>
    </source>
</evidence>
<proteinExistence type="predicted"/>
<feature type="compositionally biased region" description="Basic and acidic residues" evidence="1">
    <location>
        <begin position="163"/>
        <end position="207"/>
    </location>
</feature>
<comment type="caution">
    <text evidence="2">The sequence shown here is derived from an EMBL/GenBank/DDBJ whole genome shotgun (WGS) entry which is preliminary data.</text>
</comment>
<feature type="region of interest" description="Disordered" evidence="1">
    <location>
        <begin position="145"/>
        <end position="207"/>
    </location>
</feature>
<feature type="compositionally biased region" description="Basic and acidic residues" evidence="1">
    <location>
        <begin position="145"/>
        <end position="156"/>
    </location>
</feature>
<protein>
    <submittedName>
        <fullName evidence="2">Uncharacterized protein</fullName>
    </submittedName>
</protein>
<feature type="compositionally biased region" description="Basic and acidic residues" evidence="1">
    <location>
        <begin position="119"/>
        <end position="129"/>
    </location>
</feature>
<accession>A0A645A9H7</accession>
<feature type="compositionally biased region" description="Basic and acidic residues" evidence="1">
    <location>
        <begin position="60"/>
        <end position="89"/>
    </location>
</feature>
<feature type="region of interest" description="Disordered" evidence="1">
    <location>
        <begin position="1"/>
        <end position="24"/>
    </location>
</feature>
<name>A0A645A9H7_9ZZZZ</name>
<feature type="compositionally biased region" description="Basic and acidic residues" evidence="1">
    <location>
        <begin position="11"/>
        <end position="24"/>
    </location>
</feature>
<feature type="region of interest" description="Disordered" evidence="1">
    <location>
        <begin position="53"/>
        <end position="129"/>
    </location>
</feature>
<dbReference type="EMBL" id="VSSQ01012576">
    <property type="protein sequence ID" value="MPM49556.1"/>
    <property type="molecule type" value="Genomic_DNA"/>
</dbReference>
<sequence>MDILPEAALSELEKQANEERKRGNTEYAKQLDEIAEKIKALIKLNGELSAVRRLGAKGTAAEKEKSKETEEQRKARERLEQARFEKEYGSAEADQQVQMLEEKKADREKKLFASAGNKPESEYSKKELEIAKQIVDLERQRAEIRKKSSDAFKDEATNFEQSQEQRDRSNEQRQTDREVEKLEREKGGEAAKKRMEEELQKARDSAETLKAKYDEAIREAQKDGTLTDEERKQIQRARQKLDDAMSDEDKWANKIADYDAKDHSNAKAAVAFSSEMLSAMIGVSPTDKAIEKNTRQSVDYQRDTYRAVEDIKKLQNQPVKVK</sequence>
<organism evidence="2">
    <name type="scientific">bioreactor metagenome</name>
    <dbReference type="NCBI Taxonomy" id="1076179"/>
    <lineage>
        <taxon>unclassified sequences</taxon>
        <taxon>metagenomes</taxon>
        <taxon>ecological metagenomes</taxon>
    </lineage>
</organism>